<feature type="non-terminal residue" evidence="1">
    <location>
        <position position="175"/>
    </location>
</feature>
<evidence type="ECO:0000313" key="1">
    <source>
        <dbReference type="EMBL" id="KIJ12518.1"/>
    </source>
</evidence>
<dbReference type="Proteomes" id="UP000053647">
    <property type="component" value="Unassembled WGS sequence"/>
</dbReference>
<keyword evidence="2" id="KW-1185">Reference proteome</keyword>
<dbReference type="EMBL" id="KN819362">
    <property type="protein sequence ID" value="KIJ12518.1"/>
    <property type="molecule type" value="Genomic_DNA"/>
</dbReference>
<proteinExistence type="predicted"/>
<reference evidence="1 2" key="1">
    <citation type="submission" date="2014-06" db="EMBL/GenBank/DDBJ databases">
        <authorList>
            <consortium name="DOE Joint Genome Institute"/>
            <person name="Kuo A."/>
            <person name="Kohler A."/>
            <person name="Nagy L.G."/>
            <person name="Floudas D."/>
            <person name="Copeland A."/>
            <person name="Barry K.W."/>
            <person name="Cichocki N."/>
            <person name="Veneault-Fourrey C."/>
            <person name="LaButti K."/>
            <person name="Lindquist E.A."/>
            <person name="Lipzen A."/>
            <person name="Lundell T."/>
            <person name="Morin E."/>
            <person name="Murat C."/>
            <person name="Sun H."/>
            <person name="Tunlid A."/>
            <person name="Henrissat B."/>
            <person name="Grigoriev I.V."/>
            <person name="Hibbett D.S."/>
            <person name="Martin F."/>
            <person name="Nordberg H.P."/>
            <person name="Cantor M.N."/>
            <person name="Hua S.X."/>
        </authorList>
    </citation>
    <scope>NUCLEOTIDE SEQUENCE [LARGE SCALE GENOMIC DNA]</scope>
    <source>
        <strain evidence="1 2">ATCC 200175</strain>
    </source>
</reference>
<evidence type="ECO:0000313" key="2">
    <source>
        <dbReference type="Proteomes" id="UP000053647"/>
    </source>
</evidence>
<feature type="non-terminal residue" evidence="1">
    <location>
        <position position="1"/>
    </location>
</feature>
<organism evidence="1 2">
    <name type="scientific">Paxillus involutus ATCC 200175</name>
    <dbReference type="NCBI Taxonomy" id="664439"/>
    <lineage>
        <taxon>Eukaryota</taxon>
        <taxon>Fungi</taxon>
        <taxon>Dikarya</taxon>
        <taxon>Basidiomycota</taxon>
        <taxon>Agaricomycotina</taxon>
        <taxon>Agaricomycetes</taxon>
        <taxon>Agaricomycetidae</taxon>
        <taxon>Boletales</taxon>
        <taxon>Paxilineae</taxon>
        <taxon>Paxillaceae</taxon>
        <taxon>Paxillus</taxon>
    </lineage>
</organism>
<name>A0A0C9TPP8_PAXIN</name>
<gene>
    <name evidence="1" type="ORF">PAXINDRAFT_42843</name>
</gene>
<protein>
    <submittedName>
        <fullName evidence="1">Uncharacterized protein</fullName>
    </submittedName>
</protein>
<dbReference type="AlphaFoldDB" id="A0A0C9TPP8"/>
<dbReference type="HOGENOM" id="CLU_021108_5_1_1"/>
<dbReference type="OrthoDB" id="3222453at2759"/>
<accession>A0A0C9TPP8</accession>
<sequence length="175" mass="19218">GYPLWNPEPDSKLPESCRDEGLRIGDVGIVKDGNFDVLFNICLPKEHPLNQWGGVPETFKQVPISLSQTSLYSFSDCPGFVMSAKYFPCNGTVSVAAPLQFSLDCQFSPPSEKGAILILPEGAASENLLNLRAVTEEAQASGESWYRYAYLERGRTAINNDSLFLVTGFNKASSW</sequence>
<reference evidence="2" key="2">
    <citation type="submission" date="2015-01" db="EMBL/GenBank/DDBJ databases">
        <title>Evolutionary Origins and Diversification of the Mycorrhizal Mutualists.</title>
        <authorList>
            <consortium name="DOE Joint Genome Institute"/>
            <consortium name="Mycorrhizal Genomics Consortium"/>
            <person name="Kohler A."/>
            <person name="Kuo A."/>
            <person name="Nagy L.G."/>
            <person name="Floudas D."/>
            <person name="Copeland A."/>
            <person name="Barry K.W."/>
            <person name="Cichocki N."/>
            <person name="Veneault-Fourrey C."/>
            <person name="LaButti K."/>
            <person name="Lindquist E.A."/>
            <person name="Lipzen A."/>
            <person name="Lundell T."/>
            <person name="Morin E."/>
            <person name="Murat C."/>
            <person name="Riley R."/>
            <person name="Ohm R."/>
            <person name="Sun H."/>
            <person name="Tunlid A."/>
            <person name="Henrissat B."/>
            <person name="Grigoriev I.V."/>
            <person name="Hibbett D.S."/>
            <person name="Martin F."/>
        </authorList>
    </citation>
    <scope>NUCLEOTIDE SEQUENCE [LARGE SCALE GENOMIC DNA]</scope>
    <source>
        <strain evidence="2">ATCC 200175</strain>
    </source>
</reference>